<name>A0A6J1C932_MOMCH</name>
<evidence type="ECO:0000256" key="1">
    <source>
        <dbReference type="ARBA" id="ARBA00004123"/>
    </source>
</evidence>
<evidence type="ECO:0000256" key="7">
    <source>
        <dbReference type="ARBA" id="ARBA00023242"/>
    </source>
</evidence>
<organism evidence="12 13">
    <name type="scientific">Momordica charantia</name>
    <name type="common">Bitter gourd</name>
    <name type="synonym">Balsam pear</name>
    <dbReference type="NCBI Taxonomy" id="3673"/>
    <lineage>
        <taxon>Eukaryota</taxon>
        <taxon>Viridiplantae</taxon>
        <taxon>Streptophyta</taxon>
        <taxon>Embryophyta</taxon>
        <taxon>Tracheophyta</taxon>
        <taxon>Spermatophyta</taxon>
        <taxon>Magnoliopsida</taxon>
        <taxon>eudicotyledons</taxon>
        <taxon>Gunneridae</taxon>
        <taxon>Pentapetalae</taxon>
        <taxon>rosids</taxon>
        <taxon>fabids</taxon>
        <taxon>Cucurbitales</taxon>
        <taxon>Cucurbitaceae</taxon>
        <taxon>Momordiceae</taxon>
        <taxon>Momordica</taxon>
    </lineage>
</organism>
<dbReference type="GO" id="GO:0003700">
    <property type="term" value="F:DNA-binding transcription factor activity"/>
    <property type="evidence" value="ECO:0007669"/>
    <property type="project" value="TreeGrafter"/>
</dbReference>
<evidence type="ECO:0000313" key="12">
    <source>
        <dbReference type="Proteomes" id="UP000504603"/>
    </source>
</evidence>
<evidence type="ECO:0000313" key="13">
    <source>
        <dbReference type="RefSeq" id="XP_022137727.1"/>
    </source>
</evidence>
<keyword evidence="4" id="KW-0238">DNA-binding</keyword>
<keyword evidence="7" id="KW-0539">Nucleus</keyword>
<keyword evidence="3" id="KW-0805">Transcription regulation</keyword>
<dbReference type="RefSeq" id="XP_022137727.1">
    <property type="nucleotide sequence ID" value="XM_022282035.1"/>
</dbReference>
<dbReference type="OrthoDB" id="757051at2759"/>
<feature type="region of interest" description="Disordered" evidence="8">
    <location>
        <begin position="1"/>
        <end position="21"/>
    </location>
</feature>
<evidence type="ECO:0000256" key="4">
    <source>
        <dbReference type="ARBA" id="ARBA00023125"/>
    </source>
</evidence>
<keyword evidence="12" id="KW-1185">Reference proteome</keyword>
<dbReference type="PANTHER" id="PTHR31713">
    <property type="entry name" value="OS02G0177800 PROTEIN"/>
    <property type="match status" value="1"/>
</dbReference>
<evidence type="ECO:0000259" key="11">
    <source>
        <dbReference type="Pfam" id="PF20452"/>
    </source>
</evidence>
<dbReference type="InterPro" id="IPR046831">
    <property type="entry name" value="Calmodulin_bind_N"/>
</dbReference>
<accession>A0A6J1C932</accession>
<feature type="domain" description="Calmodulin binding protein C-terminal" evidence="11">
    <location>
        <begin position="315"/>
        <end position="373"/>
    </location>
</feature>
<dbReference type="Pfam" id="PF20451">
    <property type="entry name" value="Calmod_bind_M"/>
    <property type="match status" value="1"/>
</dbReference>
<keyword evidence="5" id="KW-0010">Activator</keyword>
<dbReference type="Pfam" id="PF07887">
    <property type="entry name" value="Calmodulin_bind"/>
    <property type="match status" value="1"/>
</dbReference>
<dbReference type="Proteomes" id="UP000504603">
    <property type="component" value="Unplaced"/>
</dbReference>
<dbReference type="GeneID" id="111009087"/>
<evidence type="ECO:0000259" key="9">
    <source>
        <dbReference type="Pfam" id="PF07887"/>
    </source>
</evidence>
<evidence type="ECO:0000256" key="3">
    <source>
        <dbReference type="ARBA" id="ARBA00023015"/>
    </source>
</evidence>
<dbReference type="AlphaFoldDB" id="A0A6J1C932"/>
<dbReference type="PANTHER" id="PTHR31713:SF42">
    <property type="entry name" value="PROTEIN SAR DEFICIENT 1"/>
    <property type="match status" value="1"/>
</dbReference>
<evidence type="ECO:0000256" key="5">
    <source>
        <dbReference type="ARBA" id="ARBA00023159"/>
    </source>
</evidence>
<dbReference type="InterPro" id="IPR046830">
    <property type="entry name" value="Calmod_bind_M"/>
</dbReference>
<dbReference type="GO" id="GO:0005516">
    <property type="term" value="F:calmodulin binding"/>
    <property type="evidence" value="ECO:0007669"/>
    <property type="project" value="InterPro"/>
</dbReference>
<protein>
    <submittedName>
        <fullName evidence="13">Protein SAR DEFICIENT 1</fullName>
    </submittedName>
</protein>
<dbReference type="GO" id="GO:0043565">
    <property type="term" value="F:sequence-specific DNA binding"/>
    <property type="evidence" value="ECO:0007669"/>
    <property type="project" value="TreeGrafter"/>
</dbReference>
<dbReference type="Pfam" id="PF20452">
    <property type="entry name" value="Calmod_bind_C"/>
    <property type="match status" value="1"/>
</dbReference>
<evidence type="ECO:0000256" key="2">
    <source>
        <dbReference type="ARBA" id="ARBA00007214"/>
    </source>
</evidence>
<dbReference type="KEGG" id="mcha:111009087"/>
<dbReference type="GO" id="GO:0005634">
    <property type="term" value="C:nucleus"/>
    <property type="evidence" value="ECO:0007669"/>
    <property type="project" value="UniProtKB-SubCell"/>
</dbReference>
<comment type="similarity">
    <text evidence="2">Belongs to the plant ACBP60 protein family.</text>
</comment>
<evidence type="ECO:0000259" key="10">
    <source>
        <dbReference type="Pfam" id="PF20451"/>
    </source>
</evidence>
<dbReference type="InterPro" id="IPR012416">
    <property type="entry name" value="CBP60"/>
</dbReference>
<dbReference type="InterPro" id="IPR046829">
    <property type="entry name" value="Calmod_bind_C"/>
</dbReference>
<reference evidence="13" key="1">
    <citation type="submission" date="2025-08" db="UniProtKB">
        <authorList>
            <consortium name="RefSeq"/>
        </authorList>
    </citation>
    <scope>IDENTIFICATION</scope>
    <source>
        <strain evidence="13">OHB3-1</strain>
    </source>
</reference>
<keyword evidence="6" id="KW-0804">Transcription</keyword>
<proteinExistence type="inferred from homology"/>
<feature type="domain" description="Calmodulin binding protein central" evidence="10">
    <location>
        <begin position="244"/>
        <end position="310"/>
    </location>
</feature>
<feature type="domain" description="Calmodulin binding protein-like N-terminal" evidence="9">
    <location>
        <begin position="85"/>
        <end position="232"/>
    </location>
</feature>
<comment type="subcellular location">
    <subcellularLocation>
        <location evidence="1">Nucleus</location>
    </subcellularLocation>
</comment>
<gene>
    <name evidence="13" type="primary">LOC111009087</name>
</gene>
<dbReference type="GO" id="GO:0080142">
    <property type="term" value="P:regulation of salicylic acid biosynthetic process"/>
    <property type="evidence" value="ECO:0007669"/>
    <property type="project" value="TreeGrafter"/>
</dbReference>
<evidence type="ECO:0000256" key="6">
    <source>
        <dbReference type="ARBA" id="ARBA00023163"/>
    </source>
</evidence>
<sequence>MAAKRLFCETESCSDQPPEKRPRQTFASVIGEVVMVNSLRNLSKALEPLLRRVVNEEVERCLNRYTRPLTRASSLRIQALEPSSYQLVFLNKLPSKIFTGSKITDVEGQPLRLVLEDAGGDPASPMWQSVKIEIVVLDGDFPAGDREYWTPEEFNASIVKERSGKRPLLHGDMNITLRHGAATIGEIEFTDNSSWMRSRKFRLGVRIVSGSDRDKGIRIREAITDPFVVKDHRGELYKKHYPPMLNDEVWRLEKIGKEGVFHRKLSNHNIKTVQAFLKLYTIDPQKLRTILGVGMSERMWEATVKHAKTCELGNKLYMFRGPSSIVFLNAICGVVRAVLGGQVYSSRDLHNIPEEYIKSLRREAYDNWHALQDFEPNSREILLLKQGNEGYGNEESDYVMEKSAFESSYELISGQLLECRDWDSNSSDQYNIEGNFHCNYG</sequence>
<evidence type="ECO:0000256" key="8">
    <source>
        <dbReference type="SAM" id="MobiDB-lite"/>
    </source>
</evidence>